<dbReference type="InterPro" id="IPR003795">
    <property type="entry name" value="DUF192"/>
</dbReference>
<dbReference type="EMBL" id="JAWHTF010000003">
    <property type="protein sequence ID" value="MDU8885981.1"/>
    <property type="molecule type" value="Genomic_DNA"/>
</dbReference>
<dbReference type="PANTHER" id="PTHR37953:SF1">
    <property type="entry name" value="UPF0127 PROTEIN MJ1496"/>
    <property type="match status" value="1"/>
</dbReference>
<dbReference type="RefSeq" id="WP_316661907.1">
    <property type="nucleotide sequence ID" value="NZ_JAWHTF010000003.1"/>
</dbReference>
<evidence type="ECO:0000313" key="2">
    <source>
        <dbReference type="Proteomes" id="UP001268651"/>
    </source>
</evidence>
<comment type="caution">
    <text evidence="1">The sequence shown here is derived from an EMBL/GenBank/DDBJ whole genome shotgun (WGS) entry which is preliminary data.</text>
</comment>
<reference evidence="1 2" key="1">
    <citation type="submission" date="2023-10" db="EMBL/GenBank/DDBJ databases">
        <title>Marimonas sp. nov. isolated from tidal mud flat.</title>
        <authorList>
            <person name="Jaincy N.J."/>
            <person name="Srinivasan S."/>
            <person name="Lee S.-S."/>
        </authorList>
    </citation>
    <scope>NUCLEOTIDE SEQUENCE [LARGE SCALE GENOMIC DNA]</scope>
    <source>
        <strain evidence="1 2">MJ-SS3</strain>
    </source>
</reference>
<proteinExistence type="predicted"/>
<dbReference type="Proteomes" id="UP001268651">
    <property type="component" value="Unassembled WGS sequence"/>
</dbReference>
<dbReference type="PROSITE" id="PS51257">
    <property type="entry name" value="PROKAR_LIPOPROTEIN"/>
    <property type="match status" value="1"/>
</dbReference>
<dbReference type="PANTHER" id="PTHR37953">
    <property type="entry name" value="UPF0127 PROTEIN MJ1496"/>
    <property type="match status" value="1"/>
</dbReference>
<sequence>MHFKPKHLFTLFIFGCITLGFTSCKGENKEIKQVEVFFKKEGTLTLYNVETDSIIAKVDIEIADSDYEIQTGLMYRSSMKKDQGMLFVFPDELPRSFYMKNTQFPLDIIFINSNHKIVSFQENSKPFNEASLPSRYPAKYVLELNAGMVNEWAIKVGDSISY</sequence>
<dbReference type="Gene3D" id="2.60.120.1140">
    <property type="entry name" value="Protein of unknown function DUF192"/>
    <property type="match status" value="1"/>
</dbReference>
<dbReference type="InterPro" id="IPR038695">
    <property type="entry name" value="Saro_0823-like_sf"/>
</dbReference>
<keyword evidence="2" id="KW-1185">Reference proteome</keyword>
<protein>
    <submittedName>
        <fullName evidence="1">DUF192 domain-containing protein</fullName>
    </submittedName>
</protein>
<gene>
    <name evidence="1" type="ORF">RXV94_07400</name>
</gene>
<organism evidence="1 2">
    <name type="scientific">Gilvirhabdus luticola</name>
    <dbReference type="NCBI Taxonomy" id="3079858"/>
    <lineage>
        <taxon>Bacteria</taxon>
        <taxon>Pseudomonadati</taxon>
        <taxon>Bacteroidota</taxon>
        <taxon>Flavobacteriia</taxon>
        <taxon>Flavobacteriales</taxon>
        <taxon>Flavobacteriaceae</taxon>
        <taxon>Gilvirhabdus</taxon>
    </lineage>
</organism>
<name>A0ABU3U6H2_9FLAO</name>
<evidence type="ECO:0000313" key="1">
    <source>
        <dbReference type="EMBL" id="MDU8885981.1"/>
    </source>
</evidence>
<accession>A0ABU3U6H2</accession>
<dbReference type="Pfam" id="PF02643">
    <property type="entry name" value="DUF192"/>
    <property type="match status" value="1"/>
</dbReference>